<evidence type="ECO:0000259" key="6">
    <source>
        <dbReference type="SMART" id="SM00769"/>
    </source>
</evidence>
<dbReference type="Pfam" id="PF03168">
    <property type="entry name" value="LEA_2"/>
    <property type="match status" value="1"/>
</dbReference>
<keyword evidence="3 5" id="KW-1133">Transmembrane helix</keyword>
<dbReference type="AlphaFoldDB" id="A0AAP0KC13"/>
<dbReference type="SMART" id="SM00769">
    <property type="entry name" value="WHy"/>
    <property type="match status" value="1"/>
</dbReference>
<evidence type="ECO:0000313" key="7">
    <source>
        <dbReference type="EMBL" id="KAK9148904.1"/>
    </source>
</evidence>
<sequence>MASPPPPPGYYTPIPPSPPGYYTPIPPPPPDPEFYILLPLYHRRRHRLLRRLTSCLLVSSAVALLLTAAFLLWPSDPRLKIASASINHLRVRTKPSLSLDLSLALTIQVRNPDFFSLHYNSLFVSIRYRGRELGVVESSGGFVKARGSSYVDATLQLDGVEFLMDFFSLVEDLSKGVIPFETVTEVGGDLGLLVFHVPIKATVSCEVYVNTNNQTIERQNCYPEDPGCLVGEHKHCCLAPTPPPPPPPTEVAATAQPRHFACRESVSLIDN</sequence>
<dbReference type="GO" id="GO:0098542">
    <property type="term" value="P:defense response to other organism"/>
    <property type="evidence" value="ECO:0007669"/>
    <property type="project" value="InterPro"/>
</dbReference>
<evidence type="ECO:0000256" key="3">
    <source>
        <dbReference type="ARBA" id="ARBA00022989"/>
    </source>
</evidence>
<dbReference type="InterPro" id="IPR004864">
    <property type="entry name" value="LEA_2"/>
</dbReference>
<feature type="domain" description="Water stress and hypersensitive response" evidence="6">
    <location>
        <begin position="86"/>
        <end position="204"/>
    </location>
</feature>
<dbReference type="InterPro" id="IPR013990">
    <property type="entry name" value="WHy-dom"/>
</dbReference>
<evidence type="ECO:0000313" key="8">
    <source>
        <dbReference type="Proteomes" id="UP001419268"/>
    </source>
</evidence>
<keyword evidence="8" id="KW-1185">Reference proteome</keyword>
<dbReference type="GO" id="GO:0016020">
    <property type="term" value="C:membrane"/>
    <property type="evidence" value="ECO:0007669"/>
    <property type="project" value="UniProtKB-SubCell"/>
</dbReference>
<keyword evidence="4 5" id="KW-0472">Membrane</keyword>
<feature type="transmembrane region" description="Helical" evidence="5">
    <location>
        <begin position="52"/>
        <end position="73"/>
    </location>
</feature>
<dbReference type="Proteomes" id="UP001419268">
    <property type="component" value="Unassembled WGS sequence"/>
</dbReference>
<dbReference type="EMBL" id="JBBNAG010000003">
    <property type="protein sequence ID" value="KAK9148904.1"/>
    <property type="molecule type" value="Genomic_DNA"/>
</dbReference>
<evidence type="ECO:0000256" key="5">
    <source>
        <dbReference type="SAM" id="Phobius"/>
    </source>
</evidence>
<dbReference type="PANTHER" id="PTHR31234">
    <property type="entry name" value="LATE EMBRYOGENESIS ABUNDANT (LEA) HYDROXYPROLINE-RICH GLYCOPROTEIN FAMILY"/>
    <property type="match status" value="1"/>
</dbReference>
<comment type="caution">
    <text evidence="7">The sequence shown here is derived from an EMBL/GenBank/DDBJ whole genome shotgun (WGS) entry which is preliminary data.</text>
</comment>
<evidence type="ECO:0000256" key="2">
    <source>
        <dbReference type="ARBA" id="ARBA00022692"/>
    </source>
</evidence>
<dbReference type="Gene3D" id="2.60.40.1820">
    <property type="match status" value="1"/>
</dbReference>
<dbReference type="InterPro" id="IPR044839">
    <property type="entry name" value="NDR1-like"/>
</dbReference>
<keyword evidence="2 5" id="KW-0812">Transmembrane</keyword>
<dbReference type="PANTHER" id="PTHR31234:SF4">
    <property type="entry name" value="EXPRESSED PROTEIN"/>
    <property type="match status" value="1"/>
</dbReference>
<organism evidence="7 8">
    <name type="scientific">Stephania cephalantha</name>
    <dbReference type="NCBI Taxonomy" id="152367"/>
    <lineage>
        <taxon>Eukaryota</taxon>
        <taxon>Viridiplantae</taxon>
        <taxon>Streptophyta</taxon>
        <taxon>Embryophyta</taxon>
        <taxon>Tracheophyta</taxon>
        <taxon>Spermatophyta</taxon>
        <taxon>Magnoliopsida</taxon>
        <taxon>Ranunculales</taxon>
        <taxon>Menispermaceae</taxon>
        <taxon>Menispermoideae</taxon>
        <taxon>Cissampelideae</taxon>
        <taxon>Stephania</taxon>
    </lineage>
</organism>
<gene>
    <name evidence="7" type="ORF">Scep_007661</name>
</gene>
<proteinExistence type="predicted"/>
<reference evidence="7 8" key="1">
    <citation type="submission" date="2024-01" db="EMBL/GenBank/DDBJ databases">
        <title>Genome assemblies of Stephania.</title>
        <authorList>
            <person name="Yang L."/>
        </authorList>
    </citation>
    <scope>NUCLEOTIDE SEQUENCE [LARGE SCALE GENOMIC DNA]</scope>
    <source>
        <strain evidence="7">JXDWG</strain>
        <tissue evidence="7">Leaf</tissue>
    </source>
</reference>
<accession>A0AAP0KC13</accession>
<name>A0AAP0KC13_9MAGN</name>
<dbReference type="SUPFAM" id="SSF117070">
    <property type="entry name" value="LEA14-like"/>
    <property type="match status" value="1"/>
</dbReference>
<dbReference type="GO" id="GO:0009269">
    <property type="term" value="P:response to desiccation"/>
    <property type="evidence" value="ECO:0007669"/>
    <property type="project" value="InterPro"/>
</dbReference>
<protein>
    <recommendedName>
        <fullName evidence="6">Water stress and hypersensitive response domain-containing protein</fullName>
    </recommendedName>
</protein>
<comment type="subcellular location">
    <subcellularLocation>
        <location evidence="1">Membrane</location>
        <topology evidence="1">Single-pass membrane protein</topology>
    </subcellularLocation>
</comment>
<evidence type="ECO:0000256" key="4">
    <source>
        <dbReference type="ARBA" id="ARBA00023136"/>
    </source>
</evidence>
<evidence type="ECO:0000256" key="1">
    <source>
        <dbReference type="ARBA" id="ARBA00004167"/>
    </source>
</evidence>